<accession>A0A8K0KPU4</accession>
<name>A0A8K0KPU4_LADFU</name>
<protein>
    <submittedName>
        <fullName evidence="1">Uncharacterized protein</fullName>
    </submittedName>
</protein>
<reference evidence="1" key="2">
    <citation type="submission" date="2017-10" db="EMBL/GenBank/DDBJ databases">
        <title>Ladona fulva Genome sequencing and assembly.</title>
        <authorList>
            <person name="Murali S."/>
            <person name="Richards S."/>
            <person name="Bandaranaike D."/>
            <person name="Bellair M."/>
            <person name="Blankenburg K."/>
            <person name="Chao H."/>
            <person name="Dinh H."/>
            <person name="Doddapaneni H."/>
            <person name="Dugan-Rocha S."/>
            <person name="Elkadiri S."/>
            <person name="Gnanaolivu R."/>
            <person name="Hernandez B."/>
            <person name="Skinner E."/>
            <person name="Javaid M."/>
            <person name="Lee S."/>
            <person name="Li M."/>
            <person name="Ming W."/>
            <person name="Munidasa M."/>
            <person name="Muniz J."/>
            <person name="Nguyen L."/>
            <person name="Hughes D."/>
            <person name="Osuji N."/>
            <person name="Pu L.-L."/>
            <person name="Puazo M."/>
            <person name="Qu C."/>
            <person name="Quiroz J."/>
            <person name="Raj R."/>
            <person name="Weissenberger G."/>
            <person name="Xin Y."/>
            <person name="Zou X."/>
            <person name="Han Y."/>
            <person name="Worley K."/>
            <person name="Muzny D."/>
            <person name="Gibbs R."/>
        </authorList>
    </citation>
    <scope>NUCLEOTIDE SEQUENCE</scope>
    <source>
        <strain evidence="1">Sampled in the wild</strain>
    </source>
</reference>
<dbReference type="Proteomes" id="UP000792457">
    <property type="component" value="Unassembled WGS sequence"/>
</dbReference>
<dbReference type="AlphaFoldDB" id="A0A8K0KPU4"/>
<evidence type="ECO:0000313" key="1">
    <source>
        <dbReference type="EMBL" id="KAG8238795.1"/>
    </source>
</evidence>
<sequence length="93" mass="10859">MYNYSEFMILLYHMVRLCNESKILMLKMKEIIQKPFRKKMGLIVDVPKPDYGTSYDGCTARRFYADPKLASEVTSQQHTSRASFLRCVGNLKL</sequence>
<evidence type="ECO:0000313" key="2">
    <source>
        <dbReference type="Proteomes" id="UP000792457"/>
    </source>
</evidence>
<comment type="caution">
    <text evidence="1">The sequence shown here is derived from an EMBL/GenBank/DDBJ whole genome shotgun (WGS) entry which is preliminary data.</text>
</comment>
<proteinExistence type="predicted"/>
<keyword evidence="2" id="KW-1185">Reference proteome</keyword>
<dbReference type="EMBL" id="KZ309438">
    <property type="protein sequence ID" value="KAG8238795.1"/>
    <property type="molecule type" value="Genomic_DNA"/>
</dbReference>
<dbReference type="OrthoDB" id="8197165at2759"/>
<gene>
    <name evidence="1" type="ORF">J437_LFUL017877</name>
</gene>
<reference evidence="1" key="1">
    <citation type="submission" date="2013-04" db="EMBL/GenBank/DDBJ databases">
        <authorList>
            <person name="Qu J."/>
            <person name="Murali S.C."/>
            <person name="Bandaranaike D."/>
            <person name="Bellair M."/>
            <person name="Blankenburg K."/>
            <person name="Chao H."/>
            <person name="Dinh H."/>
            <person name="Doddapaneni H."/>
            <person name="Downs B."/>
            <person name="Dugan-Rocha S."/>
            <person name="Elkadiri S."/>
            <person name="Gnanaolivu R.D."/>
            <person name="Hernandez B."/>
            <person name="Javaid M."/>
            <person name="Jayaseelan J.C."/>
            <person name="Lee S."/>
            <person name="Li M."/>
            <person name="Ming W."/>
            <person name="Munidasa M."/>
            <person name="Muniz J."/>
            <person name="Nguyen L."/>
            <person name="Ongeri F."/>
            <person name="Osuji N."/>
            <person name="Pu L.-L."/>
            <person name="Puazo M."/>
            <person name="Qu C."/>
            <person name="Quiroz J."/>
            <person name="Raj R."/>
            <person name="Weissenberger G."/>
            <person name="Xin Y."/>
            <person name="Zou X."/>
            <person name="Han Y."/>
            <person name="Richards S."/>
            <person name="Worley K."/>
            <person name="Muzny D."/>
            <person name="Gibbs R."/>
        </authorList>
    </citation>
    <scope>NUCLEOTIDE SEQUENCE</scope>
    <source>
        <strain evidence="1">Sampled in the wild</strain>
    </source>
</reference>
<organism evidence="1 2">
    <name type="scientific">Ladona fulva</name>
    <name type="common">Scarce chaser dragonfly</name>
    <name type="synonym">Libellula fulva</name>
    <dbReference type="NCBI Taxonomy" id="123851"/>
    <lineage>
        <taxon>Eukaryota</taxon>
        <taxon>Metazoa</taxon>
        <taxon>Ecdysozoa</taxon>
        <taxon>Arthropoda</taxon>
        <taxon>Hexapoda</taxon>
        <taxon>Insecta</taxon>
        <taxon>Pterygota</taxon>
        <taxon>Palaeoptera</taxon>
        <taxon>Odonata</taxon>
        <taxon>Epiprocta</taxon>
        <taxon>Anisoptera</taxon>
        <taxon>Libelluloidea</taxon>
        <taxon>Libellulidae</taxon>
        <taxon>Ladona</taxon>
    </lineage>
</organism>